<reference evidence="2" key="1">
    <citation type="journal article" date="2019" name="bioRxiv">
        <title>The Genome of the Zebra Mussel, Dreissena polymorpha: A Resource for Invasive Species Research.</title>
        <authorList>
            <person name="McCartney M.A."/>
            <person name="Auch B."/>
            <person name="Kono T."/>
            <person name="Mallez S."/>
            <person name="Zhang Y."/>
            <person name="Obille A."/>
            <person name="Becker A."/>
            <person name="Abrahante J.E."/>
            <person name="Garbe J."/>
            <person name="Badalamenti J.P."/>
            <person name="Herman A."/>
            <person name="Mangelson H."/>
            <person name="Liachko I."/>
            <person name="Sullivan S."/>
            <person name="Sone E.D."/>
            <person name="Koren S."/>
            <person name="Silverstein K.A.T."/>
            <person name="Beckman K.B."/>
            <person name="Gohl D.M."/>
        </authorList>
    </citation>
    <scope>NUCLEOTIDE SEQUENCE</scope>
    <source>
        <strain evidence="2">Duluth1</strain>
        <tissue evidence="2">Whole animal</tissue>
    </source>
</reference>
<name>A0A9D4N5M7_DREPO</name>
<feature type="domain" description="MAM" evidence="1">
    <location>
        <begin position="1"/>
        <end position="42"/>
    </location>
</feature>
<keyword evidence="3" id="KW-1185">Reference proteome</keyword>
<evidence type="ECO:0000313" key="3">
    <source>
        <dbReference type="Proteomes" id="UP000828390"/>
    </source>
</evidence>
<dbReference type="Gene3D" id="2.60.120.200">
    <property type="match status" value="1"/>
</dbReference>
<sequence>MCTWSNLRNDNFDWLIGSGATTSSFTGPSSDHTRANSGDNSGTHSFLWIQIFCGNHLYSNEN</sequence>
<dbReference type="GO" id="GO:0016020">
    <property type="term" value="C:membrane"/>
    <property type="evidence" value="ECO:0007669"/>
    <property type="project" value="InterPro"/>
</dbReference>
<proteinExistence type="predicted"/>
<evidence type="ECO:0000313" key="2">
    <source>
        <dbReference type="EMBL" id="KAH3887694.1"/>
    </source>
</evidence>
<accession>A0A9D4N5M7</accession>
<dbReference type="PROSITE" id="PS50060">
    <property type="entry name" value="MAM_2"/>
    <property type="match status" value="1"/>
</dbReference>
<protein>
    <recommendedName>
        <fullName evidence="1">MAM domain-containing protein</fullName>
    </recommendedName>
</protein>
<dbReference type="InterPro" id="IPR013320">
    <property type="entry name" value="ConA-like_dom_sf"/>
</dbReference>
<dbReference type="SUPFAM" id="SSF49899">
    <property type="entry name" value="Concanavalin A-like lectins/glucanases"/>
    <property type="match status" value="1"/>
</dbReference>
<reference evidence="2" key="2">
    <citation type="submission" date="2020-11" db="EMBL/GenBank/DDBJ databases">
        <authorList>
            <person name="McCartney M.A."/>
            <person name="Auch B."/>
            <person name="Kono T."/>
            <person name="Mallez S."/>
            <person name="Becker A."/>
            <person name="Gohl D.M."/>
            <person name="Silverstein K.A.T."/>
            <person name="Koren S."/>
            <person name="Bechman K.B."/>
            <person name="Herman A."/>
            <person name="Abrahante J.E."/>
            <person name="Garbe J."/>
        </authorList>
    </citation>
    <scope>NUCLEOTIDE SEQUENCE</scope>
    <source>
        <strain evidence="2">Duluth1</strain>
        <tissue evidence="2">Whole animal</tissue>
    </source>
</reference>
<dbReference type="InterPro" id="IPR000998">
    <property type="entry name" value="MAM_dom"/>
</dbReference>
<dbReference type="AlphaFoldDB" id="A0A9D4N5M7"/>
<evidence type="ECO:0000259" key="1">
    <source>
        <dbReference type="PROSITE" id="PS50060"/>
    </source>
</evidence>
<gene>
    <name evidence="2" type="ORF">DPMN_011712</name>
</gene>
<dbReference type="Proteomes" id="UP000828390">
    <property type="component" value="Unassembled WGS sequence"/>
</dbReference>
<comment type="caution">
    <text evidence="2">The sequence shown here is derived from an EMBL/GenBank/DDBJ whole genome shotgun (WGS) entry which is preliminary data.</text>
</comment>
<organism evidence="2 3">
    <name type="scientific">Dreissena polymorpha</name>
    <name type="common">Zebra mussel</name>
    <name type="synonym">Mytilus polymorpha</name>
    <dbReference type="NCBI Taxonomy" id="45954"/>
    <lineage>
        <taxon>Eukaryota</taxon>
        <taxon>Metazoa</taxon>
        <taxon>Spiralia</taxon>
        <taxon>Lophotrochozoa</taxon>
        <taxon>Mollusca</taxon>
        <taxon>Bivalvia</taxon>
        <taxon>Autobranchia</taxon>
        <taxon>Heteroconchia</taxon>
        <taxon>Euheterodonta</taxon>
        <taxon>Imparidentia</taxon>
        <taxon>Neoheterodontei</taxon>
        <taxon>Myida</taxon>
        <taxon>Dreissenoidea</taxon>
        <taxon>Dreissenidae</taxon>
        <taxon>Dreissena</taxon>
    </lineage>
</organism>
<dbReference type="EMBL" id="JAIWYP010000001">
    <property type="protein sequence ID" value="KAH3887694.1"/>
    <property type="molecule type" value="Genomic_DNA"/>
</dbReference>